<keyword evidence="2" id="KW-1185">Reference proteome</keyword>
<name>A0A9P7JE03_9AGAM</name>
<comment type="caution">
    <text evidence="1">The sequence shown here is derived from an EMBL/GenBank/DDBJ whole genome shotgun (WGS) entry which is preliminary data.</text>
</comment>
<organism evidence="1 2">
    <name type="scientific">Suillus subaureus</name>
    <dbReference type="NCBI Taxonomy" id="48587"/>
    <lineage>
        <taxon>Eukaryota</taxon>
        <taxon>Fungi</taxon>
        <taxon>Dikarya</taxon>
        <taxon>Basidiomycota</taxon>
        <taxon>Agaricomycotina</taxon>
        <taxon>Agaricomycetes</taxon>
        <taxon>Agaricomycetidae</taxon>
        <taxon>Boletales</taxon>
        <taxon>Suillineae</taxon>
        <taxon>Suillaceae</taxon>
        <taxon>Suillus</taxon>
    </lineage>
</organism>
<dbReference type="RefSeq" id="XP_041193851.1">
    <property type="nucleotide sequence ID" value="XM_041332816.1"/>
</dbReference>
<proteinExistence type="predicted"/>
<evidence type="ECO:0000313" key="1">
    <source>
        <dbReference type="EMBL" id="KAG1817609.1"/>
    </source>
</evidence>
<gene>
    <name evidence="1" type="ORF">BJ212DRAFT_1299145</name>
</gene>
<dbReference type="Proteomes" id="UP000807769">
    <property type="component" value="Unassembled WGS sequence"/>
</dbReference>
<accession>A0A9P7JE03</accession>
<evidence type="ECO:0000313" key="2">
    <source>
        <dbReference type="Proteomes" id="UP000807769"/>
    </source>
</evidence>
<reference evidence="1" key="1">
    <citation type="journal article" date="2020" name="New Phytol.">
        <title>Comparative genomics reveals dynamic genome evolution in host specialist ectomycorrhizal fungi.</title>
        <authorList>
            <person name="Lofgren L.A."/>
            <person name="Nguyen N.H."/>
            <person name="Vilgalys R."/>
            <person name="Ruytinx J."/>
            <person name="Liao H.L."/>
            <person name="Branco S."/>
            <person name="Kuo A."/>
            <person name="LaButti K."/>
            <person name="Lipzen A."/>
            <person name="Andreopoulos W."/>
            <person name="Pangilinan J."/>
            <person name="Riley R."/>
            <person name="Hundley H."/>
            <person name="Na H."/>
            <person name="Barry K."/>
            <person name="Grigoriev I.V."/>
            <person name="Stajich J.E."/>
            <person name="Kennedy P.G."/>
        </authorList>
    </citation>
    <scope>NUCLEOTIDE SEQUENCE</scope>
    <source>
        <strain evidence="1">MN1</strain>
    </source>
</reference>
<protein>
    <submittedName>
        <fullName evidence="1">Uncharacterized protein</fullName>
    </submittedName>
</protein>
<dbReference type="GeneID" id="64626833"/>
<sequence length="110" mass="12328">MDDGIEALFFYNGKVEAWWESKQTAPLSLGTPIFDLLQANHPVLLMDPIHDDTVYVYHAFGVHVLNFGDLLQCFTGRLHADDNDGVALNQALQKWAGMHVVPLLNTYSVD</sequence>
<dbReference type="OrthoDB" id="341482at2759"/>
<dbReference type="AlphaFoldDB" id="A0A9P7JE03"/>
<dbReference type="EMBL" id="JABBWG010000013">
    <property type="protein sequence ID" value="KAG1817609.1"/>
    <property type="molecule type" value="Genomic_DNA"/>
</dbReference>